<feature type="compositionally biased region" description="Polar residues" evidence="1">
    <location>
        <begin position="217"/>
        <end position="249"/>
    </location>
</feature>
<evidence type="ECO:0000256" key="1">
    <source>
        <dbReference type="SAM" id="MobiDB-lite"/>
    </source>
</evidence>
<dbReference type="Gene3D" id="3.30.420.10">
    <property type="entry name" value="Ribonuclease H-like superfamily/Ribonuclease H"/>
    <property type="match status" value="1"/>
</dbReference>
<comment type="caution">
    <text evidence="2">The sequence shown here is derived from an EMBL/GenBank/DDBJ whole genome shotgun (WGS) entry which is preliminary data.</text>
</comment>
<dbReference type="AlphaFoldDB" id="A0A978VGW6"/>
<reference evidence="2" key="1">
    <citation type="journal article" date="2021" name="Front. Plant Sci.">
        <title>Chromosome-Scale Genome Assembly for Chinese Sour Jujube and Insights Into Its Genome Evolution and Domestication Signature.</title>
        <authorList>
            <person name="Shen L.-Y."/>
            <person name="Luo H."/>
            <person name="Wang X.-L."/>
            <person name="Wang X.-M."/>
            <person name="Qiu X.-J."/>
            <person name="Liu H."/>
            <person name="Zhou S.-S."/>
            <person name="Jia K.-H."/>
            <person name="Nie S."/>
            <person name="Bao Y.-T."/>
            <person name="Zhang R.-G."/>
            <person name="Yun Q.-Z."/>
            <person name="Chai Y.-H."/>
            <person name="Lu J.-Y."/>
            <person name="Li Y."/>
            <person name="Zhao S.-W."/>
            <person name="Mao J.-F."/>
            <person name="Jia S.-G."/>
            <person name="Mao Y.-M."/>
        </authorList>
    </citation>
    <scope>NUCLEOTIDE SEQUENCE</scope>
    <source>
        <strain evidence="2">AT0</strain>
        <tissue evidence="2">Leaf</tissue>
    </source>
</reference>
<gene>
    <name evidence="2" type="ORF">FEM48_Zijuj04G0008900</name>
</gene>
<name>A0A978VGW6_ZIZJJ</name>
<proteinExistence type="predicted"/>
<dbReference type="Proteomes" id="UP000813462">
    <property type="component" value="Unassembled WGS sequence"/>
</dbReference>
<accession>A0A978VGW6</accession>
<organism evidence="2 3">
    <name type="scientific">Ziziphus jujuba var. spinosa</name>
    <dbReference type="NCBI Taxonomy" id="714518"/>
    <lineage>
        <taxon>Eukaryota</taxon>
        <taxon>Viridiplantae</taxon>
        <taxon>Streptophyta</taxon>
        <taxon>Embryophyta</taxon>
        <taxon>Tracheophyta</taxon>
        <taxon>Spermatophyta</taxon>
        <taxon>Magnoliopsida</taxon>
        <taxon>eudicotyledons</taxon>
        <taxon>Gunneridae</taxon>
        <taxon>Pentapetalae</taxon>
        <taxon>rosids</taxon>
        <taxon>fabids</taxon>
        <taxon>Rosales</taxon>
        <taxon>Rhamnaceae</taxon>
        <taxon>Paliureae</taxon>
        <taxon>Ziziphus</taxon>
    </lineage>
</organism>
<feature type="region of interest" description="Disordered" evidence="1">
    <location>
        <begin position="195"/>
        <end position="267"/>
    </location>
</feature>
<dbReference type="GO" id="GO:0003676">
    <property type="term" value="F:nucleic acid binding"/>
    <property type="evidence" value="ECO:0007669"/>
    <property type="project" value="InterPro"/>
</dbReference>
<feature type="compositionally biased region" description="Basic and acidic residues" evidence="1">
    <location>
        <begin position="251"/>
        <end position="267"/>
    </location>
</feature>
<dbReference type="InterPro" id="IPR036397">
    <property type="entry name" value="RNaseH_sf"/>
</dbReference>
<evidence type="ECO:0000313" key="2">
    <source>
        <dbReference type="EMBL" id="KAH7532335.1"/>
    </source>
</evidence>
<dbReference type="EMBL" id="JAEACU010000004">
    <property type="protein sequence ID" value="KAH7532335.1"/>
    <property type="molecule type" value="Genomic_DNA"/>
</dbReference>
<sequence>MVGLDIEWRSDFNPQIDNPIPTHQLCIADRCIIFQILRFQTHSLIFLGIEVVRLWVLGLKTMWRSFYWIMEHFQYICIEHFPNSHSLIQESHCHRHPLSSSLSAIKPVILKRWKRRRRGREGMRGSIFEREIEGISTSDLLERNITAMEEMNKKIVMTFATAIATAALAVHSLEEAELQYQKTMKESLRISRTNTKTRKDGMPKSGMVAGSDHKASENTFPNRYPSWTSSVRADRNQSQMGIPSRQNGVRSKADVSEIAQMEKIRKR</sequence>
<protein>
    <submittedName>
        <fullName evidence="2">Uncharacterized protein</fullName>
    </submittedName>
</protein>
<evidence type="ECO:0000313" key="3">
    <source>
        <dbReference type="Proteomes" id="UP000813462"/>
    </source>
</evidence>